<dbReference type="InterPro" id="IPR015943">
    <property type="entry name" value="WD40/YVTN_repeat-like_dom_sf"/>
</dbReference>
<dbReference type="RefSeq" id="WP_139757653.1">
    <property type="nucleotide sequence ID" value="NZ_CP039852.1"/>
</dbReference>
<dbReference type="PANTHER" id="PTHR47197">
    <property type="entry name" value="PROTEIN NIRF"/>
    <property type="match status" value="1"/>
</dbReference>
<name>A0A5B7YH09_9ALTE</name>
<dbReference type="PANTHER" id="PTHR47197:SF3">
    <property type="entry name" value="DIHYDRO-HEME D1 DEHYDROGENASE"/>
    <property type="match status" value="1"/>
</dbReference>
<dbReference type="InterPro" id="IPR019405">
    <property type="entry name" value="Lactonase_7-beta_prop"/>
</dbReference>
<feature type="chain" id="PRO_5022766745" evidence="1">
    <location>
        <begin position="24"/>
        <end position="401"/>
    </location>
</feature>
<proteinExistence type="predicted"/>
<gene>
    <name evidence="2" type="ORF">FBQ74_16220</name>
</gene>
<evidence type="ECO:0000313" key="3">
    <source>
        <dbReference type="Proteomes" id="UP000304912"/>
    </source>
</evidence>
<evidence type="ECO:0000256" key="1">
    <source>
        <dbReference type="SAM" id="SignalP"/>
    </source>
</evidence>
<evidence type="ECO:0000313" key="2">
    <source>
        <dbReference type="EMBL" id="QCZ94921.1"/>
    </source>
</evidence>
<reference evidence="2 3" key="1">
    <citation type="submission" date="2019-04" db="EMBL/GenBank/DDBJ databases">
        <title>Salinimonas iocasae sp. nov., a halophilic bacterium isolated from the outer tube casing of tubeworms in Okinawa Trough.</title>
        <authorList>
            <person name="Zhang H."/>
            <person name="Wang H."/>
            <person name="Li C."/>
        </authorList>
    </citation>
    <scope>NUCLEOTIDE SEQUENCE [LARGE SCALE GENOMIC DNA]</scope>
    <source>
        <strain evidence="2 3">KX18D6</strain>
    </source>
</reference>
<dbReference type="AlphaFoldDB" id="A0A5B7YH09"/>
<keyword evidence="1" id="KW-0732">Signal</keyword>
<sequence>MNRLTTVALFSIFILLSFSPHHRADAEGFKLQQTLFDGVNGVDGLDNPRQVRVSPDGSYVWVTSADDNSILILELDEFLTPIQIFKSKKSLDSETELKLEGATGLALLNGGTTAVVASFYDSALSSFKQDDQSRFIPSEIITDNLGYELVFKRDKSLNDVDDLGILGAWGVSVSSDEQQLFVASYKSDAISVFDIKINSQLTFNSKINSKDLSPYMLGKPVSVVYSQANNELVVAGFEGNVLNIFSQDEHGKFTHKQMINNSENTQNLLVNPQYLALSSDSRFIYVACSGSSAVLVFKRTNEGYVFMQSITQSETHGSGLGGVATLALSSDGSNLYAAGEFDKGVLQFKISDDGSLDFEEKIHVEANEIEGVTSIALSEDGKHMLLSLGKKDALYLLKKNE</sequence>
<dbReference type="Pfam" id="PF10282">
    <property type="entry name" value="Lactonase"/>
    <property type="match status" value="1"/>
</dbReference>
<dbReference type="KEGG" id="salk:FBQ74_16220"/>
<accession>A0A5B7YH09</accession>
<protein>
    <submittedName>
        <fullName evidence="2">Uncharacterized protein</fullName>
    </submittedName>
</protein>
<organism evidence="2 3">
    <name type="scientific">Salinimonas iocasae</name>
    <dbReference type="NCBI Taxonomy" id="2572577"/>
    <lineage>
        <taxon>Bacteria</taxon>
        <taxon>Pseudomonadati</taxon>
        <taxon>Pseudomonadota</taxon>
        <taxon>Gammaproteobacteria</taxon>
        <taxon>Alteromonadales</taxon>
        <taxon>Alteromonadaceae</taxon>
        <taxon>Alteromonas/Salinimonas group</taxon>
        <taxon>Salinimonas</taxon>
    </lineage>
</organism>
<dbReference type="SUPFAM" id="SSF75011">
    <property type="entry name" value="3-carboxy-cis,cis-mucoante lactonizing enzyme"/>
    <property type="match status" value="1"/>
</dbReference>
<dbReference type="OrthoDB" id="6253001at2"/>
<dbReference type="EMBL" id="CP039852">
    <property type="protein sequence ID" value="QCZ94921.1"/>
    <property type="molecule type" value="Genomic_DNA"/>
</dbReference>
<dbReference type="Gene3D" id="2.130.10.10">
    <property type="entry name" value="YVTN repeat-like/Quinoprotein amine dehydrogenase"/>
    <property type="match status" value="2"/>
</dbReference>
<dbReference type="InterPro" id="IPR051200">
    <property type="entry name" value="Host-pathogen_enzymatic-act"/>
</dbReference>
<keyword evidence="3" id="KW-1185">Reference proteome</keyword>
<dbReference type="Proteomes" id="UP000304912">
    <property type="component" value="Chromosome"/>
</dbReference>
<feature type="signal peptide" evidence="1">
    <location>
        <begin position="1"/>
        <end position="23"/>
    </location>
</feature>